<evidence type="ECO:0000313" key="1">
    <source>
        <dbReference type="EMBL" id="GIG54745.1"/>
    </source>
</evidence>
<protein>
    <submittedName>
        <fullName evidence="1">Uncharacterized protein</fullName>
    </submittedName>
</protein>
<sequence length="142" mass="14861">MPSDARVESVVCADLLEDWAPGAEDAPTSCWTFGETDGLEASFGEFVEDLSDHLGAEPTHDPECMGTSNVARTVMCRAEWTDGEPVVTLSAGMTLHALEEAVANGVDYSDPDQVVLHELLVWESDAAFAVNGAGVGFGAAGS</sequence>
<reference evidence="1" key="1">
    <citation type="submission" date="2021-01" db="EMBL/GenBank/DDBJ databases">
        <title>Whole genome shotgun sequence of Demequina activiva NBRC 110675.</title>
        <authorList>
            <person name="Komaki H."/>
            <person name="Tamura T."/>
        </authorList>
    </citation>
    <scope>NUCLEOTIDE SEQUENCE</scope>
    <source>
        <strain evidence="1">NBRC 110675</strain>
    </source>
</reference>
<dbReference type="AlphaFoldDB" id="A0A919UKA6"/>
<keyword evidence="2" id="KW-1185">Reference proteome</keyword>
<evidence type="ECO:0000313" key="2">
    <source>
        <dbReference type="Proteomes" id="UP000652354"/>
    </source>
</evidence>
<dbReference type="EMBL" id="BONR01000003">
    <property type="protein sequence ID" value="GIG54745.1"/>
    <property type="molecule type" value="Genomic_DNA"/>
</dbReference>
<organism evidence="1 2">
    <name type="scientific">Demequina activiva</name>
    <dbReference type="NCBI Taxonomy" id="1582364"/>
    <lineage>
        <taxon>Bacteria</taxon>
        <taxon>Bacillati</taxon>
        <taxon>Actinomycetota</taxon>
        <taxon>Actinomycetes</taxon>
        <taxon>Micrococcales</taxon>
        <taxon>Demequinaceae</taxon>
        <taxon>Demequina</taxon>
    </lineage>
</organism>
<accession>A0A919UKA6</accession>
<comment type="caution">
    <text evidence="1">The sequence shown here is derived from an EMBL/GenBank/DDBJ whole genome shotgun (WGS) entry which is preliminary data.</text>
</comment>
<gene>
    <name evidence="1" type="ORF">Dac01nite_14970</name>
</gene>
<name>A0A919UKA6_9MICO</name>
<dbReference type="Proteomes" id="UP000652354">
    <property type="component" value="Unassembled WGS sequence"/>
</dbReference>
<proteinExistence type="predicted"/>